<sequence length="363" mass="38457">MFLGQHNAHNEVMSTSTDTLRQMWDTRPPRIPSSQGGNAKVAGVCEGIGVRYQIDPTLVRIAFVAASLTFGGGLAAYALAWLCMPRYGMHNSPLEAVIRSSDQVPEAEKGEKTTGFVLLAVLLLIPGLIWGSSGVGSSALFAIAVMLLAWWALHNRTPVPPAGLLADPPVETMPVNLSSYEPADGTPYPPGRTTPPAWDPLGTAPFAWDLPEPGPAPQRKKARIWPWVLVGIGSALAISAAVVIGIFGAVFYVNNSADTVGDTTHVPASETELASQYEGHVGRTTVDLRELAPLQEARDLSIEAGIGQLNVYLPTNVPVDLTCDAGLGEMDCTDGVYNKDAEGETLTLTVEGAIGEVLVHTRS</sequence>
<dbReference type="STRING" id="136857.CTEST_02515"/>
<evidence type="ECO:0000256" key="1">
    <source>
        <dbReference type="SAM" id="Phobius"/>
    </source>
</evidence>
<dbReference type="AlphaFoldDB" id="A0A0G3H7Z9"/>
<dbReference type="EMBL" id="CP011545">
    <property type="protein sequence ID" value="AKK07958.1"/>
    <property type="molecule type" value="Genomic_DNA"/>
</dbReference>
<dbReference type="Pfam" id="PF04024">
    <property type="entry name" value="PspC"/>
    <property type="match status" value="1"/>
</dbReference>
<evidence type="ECO:0000313" key="4">
    <source>
        <dbReference type="Proteomes" id="UP000035540"/>
    </source>
</evidence>
<evidence type="ECO:0000313" key="3">
    <source>
        <dbReference type="EMBL" id="AKK07958.1"/>
    </source>
</evidence>
<dbReference type="Proteomes" id="UP000035540">
    <property type="component" value="Chromosome"/>
</dbReference>
<feature type="transmembrane region" description="Helical" evidence="1">
    <location>
        <begin position="227"/>
        <end position="253"/>
    </location>
</feature>
<protein>
    <submittedName>
        <fullName evidence="3">Phage shock protein C (PspC) family protein</fullName>
    </submittedName>
</protein>
<keyword evidence="4" id="KW-1185">Reference proteome</keyword>
<accession>A0A0G3H7Z9</accession>
<proteinExistence type="predicted"/>
<feature type="domain" description="Phage shock protein PspC N-terminal" evidence="2">
    <location>
        <begin position="38"/>
        <end position="86"/>
    </location>
</feature>
<organism evidence="3 4">
    <name type="scientific">Corynebacterium testudinoris</name>
    <dbReference type="NCBI Taxonomy" id="136857"/>
    <lineage>
        <taxon>Bacteria</taxon>
        <taxon>Bacillati</taxon>
        <taxon>Actinomycetota</taxon>
        <taxon>Actinomycetes</taxon>
        <taxon>Mycobacteriales</taxon>
        <taxon>Corynebacteriaceae</taxon>
        <taxon>Corynebacterium</taxon>
    </lineage>
</organism>
<keyword evidence="1" id="KW-0472">Membrane</keyword>
<gene>
    <name evidence="3" type="ORF">CTEST_02515</name>
</gene>
<feature type="transmembrane region" description="Helical" evidence="1">
    <location>
        <begin position="61"/>
        <end position="82"/>
    </location>
</feature>
<reference evidence="3 4" key="1">
    <citation type="journal article" date="2015" name="Genome Announc.">
        <title>Complete Genome Sequence of the Type Strain Corynebacterium testudinoris DSM 44614, Recovered from Necrotic Lesions in the Mouth of a Tortoise.</title>
        <authorList>
            <person name="Ruckert C."/>
            <person name="Kriete M."/>
            <person name="Jaenicke S."/>
            <person name="Winkler A."/>
            <person name="Tauch A."/>
        </authorList>
    </citation>
    <scope>NUCLEOTIDE SEQUENCE [LARGE SCALE GENOMIC DNA]</scope>
    <source>
        <strain evidence="3 4">DSM 44614</strain>
    </source>
</reference>
<dbReference type="KEGG" id="cted:CTEST_02515"/>
<keyword evidence="1" id="KW-1133">Transmembrane helix</keyword>
<dbReference type="PATRIC" id="fig|136857.5.peg.493"/>
<name>A0A0G3H7Z9_9CORY</name>
<dbReference type="InterPro" id="IPR007168">
    <property type="entry name" value="Phageshock_PspC_N"/>
</dbReference>
<feature type="transmembrane region" description="Helical" evidence="1">
    <location>
        <begin position="136"/>
        <end position="153"/>
    </location>
</feature>
<reference evidence="4" key="2">
    <citation type="submission" date="2015-05" db="EMBL/GenBank/DDBJ databases">
        <title>Complete genome sequence of Corynebacterium testudinoris DSM 44614, recovered from necrotic lesions in the mouth of a tortoise.</title>
        <authorList>
            <person name="Ruckert C."/>
            <person name="Albersmeier A."/>
            <person name="Winkler A."/>
            <person name="Tauch A."/>
        </authorList>
    </citation>
    <scope>NUCLEOTIDE SEQUENCE [LARGE SCALE GENOMIC DNA]</scope>
    <source>
        <strain evidence="4">DSM 44614</strain>
    </source>
</reference>
<evidence type="ECO:0000259" key="2">
    <source>
        <dbReference type="Pfam" id="PF04024"/>
    </source>
</evidence>
<keyword evidence="1" id="KW-0812">Transmembrane</keyword>